<dbReference type="AlphaFoldDB" id="A0A6A4H925"/>
<name>A0A6A4H925_9AGAR</name>
<feature type="region of interest" description="Disordered" evidence="1">
    <location>
        <begin position="44"/>
        <end position="64"/>
    </location>
</feature>
<organism evidence="2 3">
    <name type="scientific">Gymnopus androsaceus JB14</name>
    <dbReference type="NCBI Taxonomy" id="1447944"/>
    <lineage>
        <taxon>Eukaryota</taxon>
        <taxon>Fungi</taxon>
        <taxon>Dikarya</taxon>
        <taxon>Basidiomycota</taxon>
        <taxon>Agaricomycotina</taxon>
        <taxon>Agaricomycetes</taxon>
        <taxon>Agaricomycetidae</taxon>
        <taxon>Agaricales</taxon>
        <taxon>Marasmiineae</taxon>
        <taxon>Omphalotaceae</taxon>
        <taxon>Gymnopus</taxon>
    </lineage>
</organism>
<keyword evidence="3" id="KW-1185">Reference proteome</keyword>
<dbReference type="Proteomes" id="UP000799118">
    <property type="component" value="Unassembled WGS sequence"/>
</dbReference>
<evidence type="ECO:0000313" key="3">
    <source>
        <dbReference type="Proteomes" id="UP000799118"/>
    </source>
</evidence>
<sequence>MGGLEVKPLSPPEKKPLSLSYHMNTLRKLHVVTYQIFATAGDNPKTYHKKKKKENKGGKRGNPGVFLGKHQVFLEQHTAEYLKQKTRPAKTLWLTGFRKTWFNMFPWHLDEQPAEFTGLNDEPTVESAGGEPVVSTTLSEEERKELMKREKLEKDKVQAAGISQLAGWFHRLGSKGKSTEGGGGGDAFKGIKQQMLKARSESDTHVEDPASGFQTLCGFLQTTFNLNPFACMGRTTLEHCSAGREEEVRERRKEKEVAGECVRWLGMPDSTGRRSLGTSDAGVWSGWAHEERVKVMKVTVPDPAIAPIASPMTISSAL</sequence>
<accession>A0A6A4H925</accession>
<evidence type="ECO:0000313" key="2">
    <source>
        <dbReference type="EMBL" id="KAE9394158.1"/>
    </source>
</evidence>
<gene>
    <name evidence="2" type="ORF">BT96DRAFT_998792</name>
</gene>
<dbReference type="EMBL" id="ML769556">
    <property type="protein sequence ID" value="KAE9394158.1"/>
    <property type="molecule type" value="Genomic_DNA"/>
</dbReference>
<proteinExistence type="predicted"/>
<protein>
    <submittedName>
        <fullName evidence="2">Uncharacterized protein</fullName>
    </submittedName>
</protein>
<reference evidence="2" key="1">
    <citation type="journal article" date="2019" name="Environ. Microbiol.">
        <title>Fungal ecological strategies reflected in gene transcription - a case study of two litter decomposers.</title>
        <authorList>
            <person name="Barbi F."/>
            <person name="Kohler A."/>
            <person name="Barry K."/>
            <person name="Baskaran P."/>
            <person name="Daum C."/>
            <person name="Fauchery L."/>
            <person name="Ihrmark K."/>
            <person name="Kuo A."/>
            <person name="LaButti K."/>
            <person name="Lipzen A."/>
            <person name="Morin E."/>
            <person name="Grigoriev I.V."/>
            <person name="Henrissat B."/>
            <person name="Lindahl B."/>
            <person name="Martin F."/>
        </authorList>
    </citation>
    <scope>NUCLEOTIDE SEQUENCE</scope>
    <source>
        <strain evidence="2">JB14</strain>
    </source>
</reference>
<evidence type="ECO:0000256" key="1">
    <source>
        <dbReference type="SAM" id="MobiDB-lite"/>
    </source>
</evidence>